<organism evidence="2 3">
    <name type="scientific">Streptomyces shenzhenensis</name>
    <dbReference type="NCBI Taxonomy" id="943815"/>
    <lineage>
        <taxon>Bacteria</taxon>
        <taxon>Bacillati</taxon>
        <taxon>Actinomycetota</taxon>
        <taxon>Actinomycetes</taxon>
        <taxon>Kitasatosporales</taxon>
        <taxon>Streptomycetaceae</taxon>
        <taxon>Streptomyces</taxon>
    </lineage>
</organism>
<feature type="transmembrane region" description="Helical" evidence="1">
    <location>
        <begin position="219"/>
        <end position="240"/>
    </location>
</feature>
<name>A0A3M0I5Q6_9ACTN</name>
<feature type="transmembrane region" description="Helical" evidence="1">
    <location>
        <begin position="97"/>
        <end position="119"/>
    </location>
</feature>
<protein>
    <submittedName>
        <fullName evidence="2">Integral membrane regulator</fullName>
    </submittedName>
</protein>
<proteinExistence type="predicted"/>
<feature type="transmembrane region" description="Helical" evidence="1">
    <location>
        <begin position="176"/>
        <end position="199"/>
    </location>
</feature>
<sequence>MTAQIPREIPDLPAVPGTPVLMPSYVPATAVVPPVPRPLTALYRVLIAVTALAGVALELLLGSPTRVLSYFSVQSNAFLALVMLISAHRAWAARRPLPSAVTGAALLYVLTTGLTYHLLLGHTTPPFSMTGASTPPLAWHGQWTALQLLHTAIPAAALLDWLVLTPRGRLHLRQTAGWLIYPLAYLAFYLGRAELLLPGTAGRYLYPFLDVDHRGYRGTLANALLVGLCIYALAVLLVVLDHTRPNPTRRRGKTGFRLRPPVG</sequence>
<keyword evidence="1" id="KW-1133">Transmembrane helix</keyword>
<evidence type="ECO:0000313" key="3">
    <source>
        <dbReference type="Proteomes" id="UP000270471"/>
    </source>
</evidence>
<dbReference type="OrthoDB" id="9809977at2"/>
<dbReference type="NCBIfam" id="NF038065">
    <property type="entry name" value="Pr6Pr"/>
    <property type="match status" value="1"/>
</dbReference>
<feature type="transmembrane region" description="Helical" evidence="1">
    <location>
        <begin position="41"/>
        <end position="61"/>
    </location>
</feature>
<comment type="caution">
    <text evidence="2">The sequence shown here is derived from an EMBL/GenBank/DDBJ whole genome shotgun (WGS) entry which is preliminary data.</text>
</comment>
<evidence type="ECO:0000313" key="2">
    <source>
        <dbReference type="EMBL" id="RMB83612.1"/>
    </source>
</evidence>
<evidence type="ECO:0000256" key="1">
    <source>
        <dbReference type="SAM" id="Phobius"/>
    </source>
</evidence>
<feature type="transmembrane region" description="Helical" evidence="1">
    <location>
        <begin position="67"/>
        <end position="85"/>
    </location>
</feature>
<dbReference type="InterPro" id="IPR049713">
    <property type="entry name" value="Pr6Pr-like"/>
</dbReference>
<dbReference type="RefSeq" id="WP_121891611.1">
    <property type="nucleotide sequence ID" value="NZ_PENI01000015.1"/>
</dbReference>
<dbReference type="EMBL" id="PENI01000015">
    <property type="protein sequence ID" value="RMB83612.1"/>
    <property type="molecule type" value="Genomic_DNA"/>
</dbReference>
<keyword evidence="1" id="KW-0472">Membrane</keyword>
<dbReference type="Proteomes" id="UP000270471">
    <property type="component" value="Unassembled WGS sequence"/>
</dbReference>
<keyword evidence="1" id="KW-0812">Transmembrane</keyword>
<feature type="transmembrane region" description="Helical" evidence="1">
    <location>
        <begin position="145"/>
        <end position="164"/>
    </location>
</feature>
<dbReference type="AlphaFoldDB" id="A0A3M0I5Q6"/>
<reference evidence="2 3" key="1">
    <citation type="submission" date="2017-11" db="EMBL/GenBank/DDBJ databases">
        <title>Draft genome of actinobacteria isolated from guarana (Paullinia cupana (Mart.) Ducke.</title>
        <authorList>
            <person name="Siqueira K.A."/>
            <person name="Liotti R.G."/>
            <person name="Mendes T.A.O."/>
            <person name="Soares M.A."/>
        </authorList>
    </citation>
    <scope>NUCLEOTIDE SEQUENCE [LARGE SCALE GENOMIC DNA]</scope>
    <source>
        <strain evidence="2 3">193</strain>
    </source>
</reference>
<accession>A0A3M0I5Q6</accession>
<gene>
    <name evidence="2" type="ORF">CTZ28_23115</name>
</gene>
<keyword evidence="3" id="KW-1185">Reference proteome</keyword>